<accession>A0A2S9YS74</accession>
<dbReference type="EC" id="3.4.11.1" evidence="7"/>
<dbReference type="PANTHER" id="PTHR11963:SF20">
    <property type="entry name" value="PEPTIDASE B"/>
    <property type="match status" value="1"/>
</dbReference>
<keyword evidence="5" id="KW-0464">Manganese</keyword>
<dbReference type="Proteomes" id="UP000238823">
    <property type="component" value="Unassembled WGS sequence"/>
</dbReference>
<sequence length="472" mass="50855">MDNFTARANAKTTPIVALTRSAYTGWLKAQPKATQAWLKSTGYKANAGNVALLPGRDGSLMRVVLGLGKPSRDPSKAELWSFAALPGKLPKGRYQLEGDLDPQVAHDAALGWALGCYRYERYLTRKDTSKNLPTLVWPAQVDRAAVTRERNATYLGRDLVTTPAADLGPKELADQAEVLAETHGATFETIVGLELVTANYPAIYAVGKGVGDTSPRAPRLLDLRWGDADAPKLSLVGKGVVFDSGGLDLKNASGMKFMKKDMGGAASVLALAQMVMDAQLPVRLRMLIPAVENAISAEAFRPLDVLETRKGITVEVGNTDAEGRLILCDALAEADAEQPDLLIDFATLTGAARVALGTELPALFCDDDELAAQILAAGVDTVDQLWRMPLYASYRRHLDSRVADINNIASVGEGGAITAALFLQEFVSRKTKWVHIDTMAYNAQTRPGRPAGGEIMGVRAMFEMLRRRYASA</sequence>
<evidence type="ECO:0000256" key="1">
    <source>
        <dbReference type="ARBA" id="ARBA00009528"/>
    </source>
</evidence>
<dbReference type="EMBL" id="PVNL01000047">
    <property type="protein sequence ID" value="PRQ07955.1"/>
    <property type="molecule type" value="Genomic_DNA"/>
</dbReference>
<organism evidence="7 8">
    <name type="scientific">Enhygromyxa salina</name>
    <dbReference type="NCBI Taxonomy" id="215803"/>
    <lineage>
        <taxon>Bacteria</taxon>
        <taxon>Pseudomonadati</taxon>
        <taxon>Myxococcota</taxon>
        <taxon>Polyangia</taxon>
        <taxon>Nannocystales</taxon>
        <taxon>Nannocystaceae</taxon>
        <taxon>Enhygromyxa</taxon>
    </lineage>
</organism>
<dbReference type="InterPro" id="IPR043472">
    <property type="entry name" value="Macro_dom-like"/>
</dbReference>
<dbReference type="GO" id="GO:0006508">
    <property type="term" value="P:proteolysis"/>
    <property type="evidence" value="ECO:0007669"/>
    <property type="project" value="UniProtKB-KW"/>
</dbReference>
<proteinExistence type="inferred from homology"/>
<evidence type="ECO:0000256" key="5">
    <source>
        <dbReference type="ARBA" id="ARBA00023211"/>
    </source>
</evidence>
<name>A0A2S9YS74_9BACT</name>
<keyword evidence="4 7" id="KW-0378">Hydrolase</keyword>
<protein>
    <submittedName>
        <fullName evidence="7">Putative cytosol aminopeptidase</fullName>
        <ecNumber evidence="7">3.4.11.1</ecNumber>
    </submittedName>
</protein>
<evidence type="ECO:0000313" key="7">
    <source>
        <dbReference type="EMBL" id="PRQ07955.1"/>
    </source>
</evidence>
<comment type="caution">
    <text evidence="7">The sequence shown here is derived from an EMBL/GenBank/DDBJ whole genome shotgun (WGS) entry which is preliminary data.</text>
</comment>
<dbReference type="Gene3D" id="3.40.220.10">
    <property type="entry name" value="Leucine Aminopeptidase, subunit E, domain 1"/>
    <property type="match status" value="1"/>
</dbReference>
<dbReference type="GO" id="GO:0005737">
    <property type="term" value="C:cytoplasm"/>
    <property type="evidence" value="ECO:0007669"/>
    <property type="project" value="InterPro"/>
</dbReference>
<dbReference type="InterPro" id="IPR011356">
    <property type="entry name" value="Leucine_aapep/pepB"/>
</dbReference>
<dbReference type="OrthoDB" id="9809354at2"/>
<gene>
    <name evidence="7" type="primary">pepA_1</name>
    <name evidence="7" type="ORF">ENSA7_23940</name>
</gene>
<dbReference type="PRINTS" id="PR00481">
    <property type="entry name" value="LAMNOPPTDASE"/>
</dbReference>
<evidence type="ECO:0000256" key="3">
    <source>
        <dbReference type="ARBA" id="ARBA00022670"/>
    </source>
</evidence>
<reference evidence="7 8" key="1">
    <citation type="submission" date="2018-03" db="EMBL/GenBank/DDBJ databases">
        <title>Draft Genome Sequences of the Obligatory Marine Myxobacteria Enhygromyxa salina SWB007.</title>
        <authorList>
            <person name="Poehlein A."/>
            <person name="Moghaddam J.A."/>
            <person name="Harms H."/>
            <person name="Alanjari M."/>
            <person name="Koenig G.M."/>
            <person name="Daniel R."/>
            <person name="Schaeberle T.F."/>
        </authorList>
    </citation>
    <scope>NUCLEOTIDE SEQUENCE [LARGE SCALE GENOMIC DNA]</scope>
    <source>
        <strain evidence="7 8">SWB007</strain>
    </source>
</reference>
<dbReference type="PROSITE" id="PS00631">
    <property type="entry name" value="CYTOSOL_AP"/>
    <property type="match status" value="1"/>
</dbReference>
<dbReference type="InterPro" id="IPR048816">
    <property type="entry name" value="Peptidase_M17_N_1"/>
</dbReference>
<keyword evidence="2 7" id="KW-0031">Aminopeptidase</keyword>
<dbReference type="CDD" id="cd00433">
    <property type="entry name" value="Peptidase_M17"/>
    <property type="match status" value="1"/>
</dbReference>
<dbReference type="GO" id="GO:0070006">
    <property type="term" value="F:metalloaminopeptidase activity"/>
    <property type="evidence" value="ECO:0007669"/>
    <property type="project" value="InterPro"/>
</dbReference>
<feature type="domain" description="Cytosol aminopeptidase" evidence="6">
    <location>
        <begin position="318"/>
        <end position="325"/>
    </location>
</feature>
<dbReference type="SUPFAM" id="SSF53187">
    <property type="entry name" value="Zn-dependent exopeptidases"/>
    <property type="match status" value="1"/>
</dbReference>
<dbReference type="Pfam" id="PF00883">
    <property type="entry name" value="Peptidase_M17"/>
    <property type="match status" value="1"/>
</dbReference>
<dbReference type="PANTHER" id="PTHR11963">
    <property type="entry name" value="LEUCINE AMINOPEPTIDASE-RELATED"/>
    <property type="match status" value="1"/>
</dbReference>
<dbReference type="Pfam" id="PF21337">
    <property type="entry name" value="Peptidase_M17_N_1"/>
    <property type="match status" value="1"/>
</dbReference>
<dbReference type="Gene3D" id="3.40.630.10">
    <property type="entry name" value="Zn peptidases"/>
    <property type="match status" value="1"/>
</dbReference>
<dbReference type="SUPFAM" id="SSF52949">
    <property type="entry name" value="Macro domain-like"/>
    <property type="match status" value="1"/>
</dbReference>
<dbReference type="InterPro" id="IPR000819">
    <property type="entry name" value="Peptidase_M17_C"/>
</dbReference>
<comment type="similarity">
    <text evidence="1">Belongs to the peptidase M17 family.</text>
</comment>
<evidence type="ECO:0000256" key="2">
    <source>
        <dbReference type="ARBA" id="ARBA00022438"/>
    </source>
</evidence>
<evidence type="ECO:0000256" key="4">
    <source>
        <dbReference type="ARBA" id="ARBA00022801"/>
    </source>
</evidence>
<dbReference type="RefSeq" id="WP_106089417.1">
    <property type="nucleotide sequence ID" value="NZ_PVNL01000047.1"/>
</dbReference>
<evidence type="ECO:0000313" key="8">
    <source>
        <dbReference type="Proteomes" id="UP000238823"/>
    </source>
</evidence>
<dbReference type="AlphaFoldDB" id="A0A2S9YS74"/>
<evidence type="ECO:0000259" key="6">
    <source>
        <dbReference type="PROSITE" id="PS00631"/>
    </source>
</evidence>
<keyword evidence="3" id="KW-0645">Protease</keyword>
<dbReference type="GO" id="GO:0030145">
    <property type="term" value="F:manganese ion binding"/>
    <property type="evidence" value="ECO:0007669"/>
    <property type="project" value="InterPro"/>
</dbReference>